<evidence type="ECO:0000313" key="2">
    <source>
        <dbReference type="EMBL" id="KAF0765586.1"/>
    </source>
</evidence>
<dbReference type="PROSITE" id="PS50994">
    <property type="entry name" value="INTEGRASE"/>
    <property type="match status" value="1"/>
</dbReference>
<sequence>MIWIMSDITNLVLACVICNKYNRSNKKTDLLSHEIPDIPFDKIGADIAHERRKDYLVIVDYFSRWVEVTKLKWKTAQELIKKCKKIFARLGIPSVLIVDNMPFNSHKFKLFAKEWGIEIINTSPNYPVSNGLAEKYVGIIKKMIKKCSETNNDIEDYLLNYRNTPLVNMGLSPANLLQSRILRTKLPIKDIQNKKISININKKMKENQLNQKKYFDKKGTIKEVAFEEKEKIWLQDKLNKTWSEATVIKKLKWPRCYLVRDSRGRELRRNIIFMRKRKTVSLEFEEEEVKGDEDVISKKVRTSERTKKKPDRLVYYE</sequence>
<organism evidence="2 3">
    <name type="scientific">Aphis craccivora</name>
    <name type="common">Cowpea aphid</name>
    <dbReference type="NCBI Taxonomy" id="307492"/>
    <lineage>
        <taxon>Eukaryota</taxon>
        <taxon>Metazoa</taxon>
        <taxon>Ecdysozoa</taxon>
        <taxon>Arthropoda</taxon>
        <taxon>Hexapoda</taxon>
        <taxon>Insecta</taxon>
        <taxon>Pterygota</taxon>
        <taxon>Neoptera</taxon>
        <taxon>Paraneoptera</taxon>
        <taxon>Hemiptera</taxon>
        <taxon>Sternorrhyncha</taxon>
        <taxon>Aphidomorpha</taxon>
        <taxon>Aphidoidea</taxon>
        <taxon>Aphididae</taxon>
        <taxon>Aphidini</taxon>
        <taxon>Aphis</taxon>
        <taxon>Aphis</taxon>
    </lineage>
</organism>
<evidence type="ECO:0000259" key="1">
    <source>
        <dbReference type="PROSITE" id="PS50994"/>
    </source>
</evidence>
<dbReference type="Gene3D" id="3.30.420.10">
    <property type="entry name" value="Ribonuclease H-like superfamily/Ribonuclease H"/>
    <property type="match status" value="1"/>
</dbReference>
<dbReference type="InterPro" id="IPR012337">
    <property type="entry name" value="RNaseH-like_sf"/>
</dbReference>
<dbReference type="SUPFAM" id="SSF53098">
    <property type="entry name" value="Ribonuclease H-like"/>
    <property type="match status" value="1"/>
</dbReference>
<dbReference type="OrthoDB" id="6618553at2759"/>
<dbReference type="PANTHER" id="PTHR37984:SF7">
    <property type="entry name" value="INTEGRASE CATALYTIC DOMAIN-CONTAINING PROTEIN"/>
    <property type="match status" value="1"/>
</dbReference>
<evidence type="ECO:0000313" key="3">
    <source>
        <dbReference type="Proteomes" id="UP000478052"/>
    </source>
</evidence>
<feature type="domain" description="Integrase catalytic" evidence="1">
    <location>
        <begin position="35"/>
        <end position="195"/>
    </location>
</feature>
<dbReference type="Pfam" id="PF00665">
    <property type="entry name" value="rve"/>
    <property type="match status" value="1"/>
</dbReference>
<keyword evidence="3" id="KW-1185">Reference proteome</keyword>
<name>A0A6G0Z5M9_APHCR</name>
<protein>
    <recommendedName>
        <fullName evidence="1">Integrase catalytic domain-containing protein</fullName>
    </recommendedName>
</protein>
<dbReference type="GO" id="GO:0015074">
    <property type="term" value="P:DNA integration"/>
    <property type="evidence" value="ECO:0007669"/>
    <property type="project" value="InterPro"/>
</dbReference>
<gene>
    <name evidence="2" type="ORF">FWK35_00006032</name>
</gene>
<dbReference type="AlphaFoldDB" id="A0A6G0Z5M9"/>
<dbReference type="InterPro" id="IPR036397">
    <property type="entry name" value="RNaseH_sf"/>
</dbReference>
<dbReference type="FunFam" id="3.30.420.10:FF:000063">
    <property type="entry name" value="Retrovirus-related Pol polyprotein from transposon 297-like Protein"/>
    <property type="match status" value="1"/>
</dbReference>
<dbReference type="Proteomes" id="UP000478052">
    <property type="component" value="Unassembled WGS sequence"/>
</dbReference>
<dbReference type="InterPro" id="IPR050951">
    <property type="entry name" value="Retrovirus_Pol_polyprotein"/>
</dbReference>
<comment type="caution">
    <text evidence="2">The sequence shown here is derived from an EMBL/GenBank/DDBJ whole genome shotgun (WGS) entry which is preliminary data.</text>
</comment>
<accession>A0A6G0Z5M9</accession>
<reference evidence="2 3" key="1">
    <citation type="submission" date="2019-08" db="EMBL/GenBank/DDBJ databases">
        <title>Whole genome of Aphis craccivora.</title>
        <authorList>
            <person name="Voronova N.V."/>
            <person name="Shulinski R.S."/>
            <person name="Bandarenka Y.V."/>
            <person name="Zhorov D.G."/>
            <person name="Warner D."/>
        </authorList>
    </citation>
    <scope>NUCLEOTIDE SEQUENCE [LARGE SCALE GENOMIC DNA]</scope>
    <source>
        <strain evidence="2">180601</strain>
        <tissue evidence="2">Whole Body</tissue>
    </source>
</reference>
<dbReference type="InterPro" id="IPR001584">
    <property type="entry name" value="Integrase_cat-core"/>
</dbReference>
<proteinExistence type="predicted"/>
<dbReference type="EMBL" id="VUJU01001367">
    <property type="protein sequence ID" value="KAF0765586.1"/>
    <property type="molecule type" value="Genomic_DNA"/>
</dbReference>
<dbReference type="PANTHER" id="PTHR37984">
    <property type="entry name" value="PROTEIN CBG26694"/>
    <property type="match status" value="1"/>
</dbReference>
<dbReference type="GO" id="GO:0003676">
    <property type="term" value="F:nucleic acid binding"/>
    <property type="evidence" value="ECO:0007669"/>
    <property type="project" value="InterPro"/>
</dbReference>